<evidence type="ECO:0000313" key="3">
    <source>
        <dbReference type="Proteomes" id="UP001241758"/>
    </source>
</evidence>
<evidence type="ECO:0000256" key="1">
    <source>
        <dbReference type="SAM" id="MobiDB-lite"/>
    </source>
</evidence>
<proteinExistence type="predicted"/>
<accession>A0ABT6WP88</accession>
<protein>
    <submittedName>
        <fullName evidence="2">Uncharacterized protein</fullName>
    </submittedName>
</protein>
<keyword evidence="3" id="KW-1185">Reference proteome</keyword>
<dbReference type="RefSeq" id="WP_282762468.1">
    <property type="nucleotide sequence ID" value="NZ_JASCTH010000015.1"/>
</dbReference>
<sequence>MITVSQPAARPWDGQRILRFLTGLAMLALAVTLRLPAPAIPVATAAPAAPAVVATVAEVAAPDPETYEADRVESEPAPIAVADAATVTFTTRIPRGEMPGATGSRAPPAL</sequence>
<name>A0ABT6WP88_9ACTN</name>
<dbReference type="EMBL" id="JASCTH010000015">
    <property type="protein sequence ID" value="MDI6101576.1"/>
    <property type="molecule type" value="Genomic_DNA"/>
</dbReference>
<feature type="region of interest" description="Disordered" evidence="1">
    <location>
        <begin position="91"/>
        <end position="110"/>
    </location>
</feature>
<evidence type="ECO:0000313" key="2">
    <source>
        <dbReference type="EMBL" id="MDI6101576.1"/>
    </source>
</evidence>
<dbReference type="Proteomes" id="UP001241758">
    <property type="component" value="Unassembled WGS sequence"/>
</dbReference>
<comment type="caution">
    <text evidence="2">The sequence shown here is derived from an EMBL/GenBank/DDBJ whole genome shotgun (WGS) entry which is preliminary data.</text>
</comment>
<reference evidence="2 3" key="1">
    <citation type="submission" date="2023-05" db="EMBL/GenBank/DDBJ databases">
        <title>Actinoplanes sp. NEAU-A12 genome sequencing.</title>
        <authorList>
            <person name="Wang Z.-S."/>
        </authorList>
    </citation>
    <scope>NUCLEOTIDE SEQUENCE [LARGE SCALE GENOMIC DNA]</scope>
    <source>
        <strain evidence="2 3">NEAU-A12</strain>
    </source>
</reference>
<organism evidence="2 3">
    <name type="scientific">Actinoplanes sandaracinus</name>
    <dbReference type="NCBI Taxonomy" id="3045177"/>
    <lineage>
        <taxon>Bacteria</taxon>
        <taxon>Bacillati</taxon>
        <taxon>Actinomycetota</taxon>
        <taxon>Actinomycetes</taxon>
        <taxon>Micromonosporales</taxon>
        <taxon>Micromonosporaceae</taxon>
        <taxon>Actinoplanes</taxon>
    </lineage>
</organism>
<gene>
    <name evidence="2" type="ORF">QLQ12_23430</name>
</gene>